<dbReference type="PANTHER" id="PTHR43619:SF2">
    <property type="entry name" value="S-ADENOSYL-L-METHIONINE-DEPENDENT METHYLTRANSFERASES SUPERFAMILY PROTEIN"/>
    <property type="match status" value="1"/>
</dbReference>
<dbReference type="InterPro" id="IPR029063">
    <property type="entry name" value="SAM-dependent_MTases_sf"/>
</dbReference>
<dbReference type="Gene3D" id="3.40.50.150">
    <property type="entry name" value="Vaccinia Virus protein VP39"/>
    <property type="match status" value="1"/>
</dbReference>
<dbReference type="GO" id="GO:0008168">
    <property type="term" value="F:methyltransferase activity"/>
    <property type="evidence" value="ECO:0007669"/>
    <property type="project" value="UniProtKB-KW"/>
</dbReference>
<dbReference type="AlphaFoldDB" id="A0A511J3S5"/>
<dbReference type="InterPro" id="IPR007213">
    <property type="entry name" value="Ppm1/Ppm2/Tcmp"/>
</dbReference>
<dbReference type="SUPFAM" id="SSF53335">
    <property type="entry name" value="S-adenosyl-L-methionine-dependent methyltransferases"/>
    <property type="match status" value="1"/>
</dbReference>
<reference evidence="3 4" key="1">
    <citation type="submission" date="2019-07" db="EMBL/GenBank/DDBJ databases">
        <title>Whole genome shotgun sequence of Enterococcus villorum NBRC 100699.</title>
        <authorList>
            <person name="Hosoyama A."/>
            <person name="Uohara A."/>
            <person name="Ohji S."/>
            <person name="Ichikawa N."/>
        </authorList>
    </citation>
    <scope>NUCLEOTIDE SEQUENCE [LARGE SCALE GENOMIC DNA]</scope>
    <source>
        <strain evidence="3 4">NBRC 100699</strain>
    </source>
</reference>
<proteinExistence type="predicted"/>
<dbReference type="PANTHER" id="PTHR43619">
    <property type="entry name" value="S-ADENOSYL-L-METHIONINE-DEPENDENT METHYLTRANSFERASE YKTD-RELATED"/>
    <property type="match status" value="1"/>
</dbReference>
<organism evidence="3 4">
    <name type="scientific">Enterococcus villorum</name>
    <dbReference type="NCBI Taxonomy" id="112904"/>
    <lineage>
        <taxon>Bacteria</taxon>
        <taxon>Bacillati</taxon>
        <taxon>Bacillota</taxon>
        <taxon>Bacilli</taxon>
        <taxon>Lactobacillales</taxon>
        <taxon>Enterococcaceae</taxon>
        <taxon>Enterococcus</taxon>
    </lineage>
</organism>
<evidence type="ECO:0000256" key="2">
    <source>
        <dbReference type="ARBA" id="ARBA00022679"/>
    </source>
</evidence>
<dbReference type="GO" id="GO:0032259">
    <property type="term" value="P:methylation"/>
    <property type="evidence" value="ECO:0007669"/>
    <property type="project" value="UniProtKB-KW"/>
</dbReference>
<dbReference type="Pfam" id="PF04072">
    <property type="entry name" value="LCM"/>
    <property type="match status" value="1"/>
</dbReference>
<keyword evidence="2" id="KW-0808">Transferase</keyword>
<evidence type="ECO:0000313" key="4">
    <source>
        <dbReference type="Proteomes" id="UP000321830"/>
    </source>
</evidence>
<keyword evidence="1" id="KW-0489">Methyltransferase</keyword>
<dbReference type="RefSeq" id="WP_010750329.1">
    <property type="nucleotide sequence ID" value="NZ_BJWF01000030.1"/>
</dbReference>
<name>A0A511J3S5_9ENTE</name>
<evidence type="ECO:0000313" key="3">
    <source>
        <dbReference type="EMBL" id="GEL92667.1"/>
    </source>
</evidence>
<protein>
    <recommendedName>
        <fullName evidence="5">S-adenosyl-L-methionine-dependent methyltransferase</fullName>
    </recommendedName>
</protein>
<accession>A0A511J3S5</accession>
<gene>
    <name evidence="3" type="ORF">EVI01_20040</name>
</gene>
<evidence type="ECO:0008006" key="5">
    <source>
        <dbReference type="Google" id="ProtNLM"/>
    </source>
</evidence>
<sequence>METYEQILVLGIGLDTKFDEISLLTTHKVYAIDLEETAIKAIYAEAHLETKVKIVRGNLVDLEESSVLDRLIAEGFDPNKSTFVIWEGGTFYLSASEVMKTLLYLKRTINITRFAGDFLNANVFHDKNHELKEMIEQVLTILKRSGNEWKGFFDERELKEFFFEKCSLKKIEMRMHGEVEASLYKEVVVIPDLIFFIECF</sequence>
<evidence type="ECO:0000256" key="1">
    <source>
        <dbReference type="ARBA" id="ARBA00022603"/>
    </source>
</evidence>
<dbReference type="Proteomes" id="UP000321830">
    <property type="component" value="Unassembled WGS sequence"/>
</dbReference>
<dbReference type="EMBL" id="BJWF01000030">
    <property type="protein sequence ID" value="GEL92667.1"/>
    <property type="molecule type" value="Genomic_DNA"/>
</dbReference>
<comment type="caution">
    <text evidence="3">The sequence shown here is derived from an EMBL/GenBank/DDBJ whole genome shotgun (WGS) entry which is preliminary data.</text>
</comment>